<dbReference type="GO" id="GO:0005085">
    <property type="term" value="F:guanyl-nucleotide exchange factor activity"/>
    <property type="evidence" value="ECO:0007669"/>
    <property type="project" value="UniProtKB-KW"/>
</dbReference>
<organism evidence="5 6">
    <name type="scientific">Choanephora cucurbitarum</name>
    <dbReference type="NCBI Taxonomy" id="101091"/>
    <lineage>
        <taxon>Eukaryota</taxon>
        <taxon>Fungi</taxon>
        <taxon>Fungi incertae sedis</taxon>
        <taxon>Mucoromycota</taxon>
        <taxon>Mucoromycotina</taxon>
        <taxon>Mucoromycetes</taxon>
        <taxon>Mucorales</taxon>
        <taxon>Mucorineae</taxon>
        <taxon>Choanephoraceae</taxon>
        <taxon>Choanephoroideae</taxon>
        <taxon>Choanephora</taxon>
    </lineage>
</organism>
<keyword evidence="6" id="KW-1185">Reference proteome</keyword>
<evidence type="ECO:0000256" key="1">
    <source>
        <dbReference type="ARBA" id="ARBA00022658"/>
    </source>
</evidence>
<dbReference type="SUPFAM" id="SSF48366">
    <property type="entry name" value="Ras GEF"/>
    <property type="match status" value="1"/>
</dbReference>
<gene>
    <name evidence="5" type="primary">ralgps1_0</name>
    <name evidence="5" type="ORF">A0J61_05091</name>
</gene>
<feature type="compositionally biased region" description="Pro residues" evidence="3">
    <location>
        <begin position="119"/>
        <end position="133"/>
    </location>
</feature>
<dbReference type="GO" id="GO:0007265">
    <property type="term" value="P:Ras protein signal transduction"/>
    <property type="evidence" value="ECO:0007669"/>
    <property type="project" value="TreeGrafter"/>
</dbReference>
<dbReference type="InterPro" id="IPR001895">
    <property type="entry name" value="RASGEF_cat_dom"/>
</dbReference>
<dbReference type="OrthoDB" id="546434at2759"/>
<evidence type="ECO:0000259" key="4">
    <source>
        <dbReference type="PROSITE" id="PS50009"/>
    </source>
</evidence>
<evidence type="ECO:0000313" key="5">
    <source>
        <dbReference type="EMBL" id="OBZ86867.1"/>
    </source>
</evidence>
<feature type="compositionally biased region" description="Polar residues" evidence="3">
    <location>
        <begin position="767"/>
        <end position="783"/>
    </location>
</feature>
<accession>A0A1C7NCQ8</accession>
<dbReference type="SMART" id="SM00147">
    <property type="entry name" value="RasGEF"/>
    <property type="match status" value="1"/>
</dbReference>
<evidence type="ECO:0000256" key="3">
    <source>
        <dbReference type="SAM" id="MobiDB-lite"/>
    </source>
</evidence>
<dbReference type="Proteomes" id="UP000093000">
    <property type="component" value="Unassembled WGS sequence"/>
</dbReference>
<feature type="region of interest" description="Disordered" evidence="3">
    <location>
        <begin position="171"/>
        <end position="230"/>
    </location>
</feature>
<comment type="caution">
    <text evidence="5">The sequence shown here is derived from an EMBL/GenBank/DDBJ whole genome shotgun (WGS) entry which is preliminary data.</text>
</comment>
<dbReference type="EMBL" id="LUGH01000265">
    <property type="protein sequence ID" value="OBZ86867.1"/>
    <property type="molecule type" value="Genomic_DNA"/>
</dbReference>
<dbReference type="GO" id="GO:0005886">
    <property type="term" value="C:plasma membrane"/>
    <property type="evidence" value="ECO:0007669"/>
    <property type="project" value="TreeGrafter"/>
</dbReference>
<dbReference type="PANTHER" id="PTHR23113:SF368">
    <property type="entry name" value="CELL DIVISION CONTROL PROTEIN 25"/>
    <property type="match status" value="1"/>
</dbReference>
<dbReference type="STRING" id="101091.A0A1C7NCQ8"/>
<dbReference type="PANTHER" id="PTHR23113">
    <property type="entry name" value="GUANINE NUCLEOTIDE EXCHANGE FACTOR"/>
    <property type="match status" value="1"/>
</dbReference>
<feature type="region of interest" description="Disordered" evidence="3">
    <location>
        <begin position="751"/>
        <end position="783"/>
    </location>
</feature>
<dbReference type="InParanoid" id="A0A1C7NCQ8"/>
<feature type="region of interest" description="Disordered" evidence="3">
    <location>
        <begin position="85"/>
        <end position="158"/>
    </location>
</feature>
<dbReference type="PROSITE" id="PS50009">
    <property type="entry name" value="RASGEF_CAT"/>
    <property type="match status" value="1"/>
</dbReference>
<keyword evidence="1 2" id="KW-0344">Guanine-nucleotide releasing factor</keyword>
<feature type="domain" description="Ras-GEF" evidence="4">
    <location>
        <begin position="345"/>
        <end position="594"/>
    </location>
</feature>
<dbReference type="Pfam" id="PF00617">
    <property type="entry name" value="RasGEF"/>
    <property type="match status" value="1"/>
</dbReference>
<reference evidence="5 6" key="1">
    <citation type="submission" date="2016-03" db="EMBL/GenBank/DDBJ databases">
        <title>Choanephora cucurbitarum.</title>
        <authorList>
            <person name="Min B."/>
            <person name="Park H."/>
            <person name="Park J.-H."/>
            <person name="Shin H.-D."/>
            <person name="Choi I.-G."/>
        </authorList>
    </citation>
    <scope>NUCLEOTIDE SEQUENCE [LARGE SCALE GENOMIC DNA]</scope>
    <source>
        <strain evidence="5 6">KUS-F28377</strain>
    </source>
</reference>
<dbReference type="Gene3D" id="1.10.840.10">
    <property type="entry name" value="Ras guanine-nucleotide exchange factors catalytic domain"/>
    <property type="match status" value="1"/>
</dbReference>
<dbReference type="InterPro" id="IPR023578">
    <property type="entry name" value="Ras_GEF_dom_sf"/>
</dbReference>
<feature type="compositionally biased region" description="Polar residues" evidence="3">
    <location>
        <begin position="205"/>
        <end position="225"/>
    </location>
</feature>
<feature type="compositionally biased region" description="Polar residues" evidence="3">
    <location>
        <begin position="253"/>
        <end position="271"/>
    </location>
</feature>
<protein>
    <submittedName>
        <fullName evidence="5">Ras-specific guanine nucleotide-releasing factor RalGPS1</fullName>
    </submittedName>
</protein>
<dbReference type="AlphaFoldDB" id="A0A1C7NCQ8"/>
<name>A0A1C7NCQ8_9FUNG</name>
<sequence length="783" mass="87453">MSILLNYTSAVQLLEQGDAKVVDAYTAFLSIIESSIQQLHAVKFVHQTIISKPLEYESYIALLRSSINQLEDIAIKRSPGATFTKINTETTSTSPSLAGSKLSSPPVPPRPSFTHQKPFVPPKPSIIVPPPIPARKSLDATSKRSRGNSVSFAEDKKIQKMVSNENQASCIQKNATNLDEYEDDDDDDDEDEEIIEFPSPVYKRSMTSLSPDQSSPKTRPRSQSWVVPKDSLTHSEEIDVLSETVIDPRNLVPAQSNAGDSLSLPNTSQANGHIPNIPAPPLLSTHRRLQQRLKELEADLEVCSPQDVLLQAERQQRVLNVRQTLEKVRSLYMSAMTIPSILQFPPHLIAYQLTLIESSIFRGIPQEALLSHSARTPHKKVSASTDFFNFITRSIEHSILLPQEASDRAEVIRHWIKIAVKLLALNNYQTLKAIVSALGTPPIQRLRRTWECIPKKRMARLERINNLMSEADNYCRYREHVGLEKKQPWSKPVVPFLGVFIHDITYLSATSKGNSRAQDVSTLVQLFQRAPEYPQVPPTSYLNVTSKRHLFRPMSDALHFGSSSKKTNNKSTTAILMGEDQREEIEIELEQQLIMQYILMRPWMGEKAIDALSNLREAPKPRSTSSSTAHLFNNDGRPVPLSSTVSLVSNQAALASNSSNVNQSELSPVNLTHRSIPQSDLDQLVYSPTIEETKRSIVGGFWPFRKSSEAPRAPMMVDVESIAYGNQHWSEKDVDEKSSIVHLVDSVFTKPSRSGATDLSKKRGHNRSASLPSKSILVSNAAH</sequence>
<proteinExistence type="predicted"/>
<feature type="compositionally biased region" description="Acidic residues" evidence="3">
    <location>
        <begin position="179"/>
        <end position="195"/>
    </location>
</feature>
<feature type="region of interest" description="Disordered" evidence="3">
    <location>
        <begin position="253"/>
        <end position="281"/>
    </location>
</feature>
<dbReference type="InterPro" id="IPR008937">
    <property type="entry name" value="Ras-like_GEF"/>
</dbReference>
<dbReference type="InterPro" id="IPR036964">
    <property type="entry name" value="RASGEF_cat_dom_sf"/>
</dbReference>
<evidence type="ECO:0000256" key="2">
    <source>
        <dbReference type="PROSITE-ProRule" id="PRU00168"/>
    </source>
</evidence>
<feature type="compositionally biased region" description="Polar residues" evidence="3">
    <location>
        <begin position="85"/>
        <end position="103"/>
    </location>
</feature>
<evidence type="ECO:0000313" key="6">
    <source>
        <dbReference type="Proteomes" id="UP000093000"/>
    </source>
</evidence>